<feature type="repeat" description="TPR" evidence="3">
    <location>
        <begin position="468"/>
        <end position="501"/>
    </location>
</feature>
<feature type="transmembrane region" description="Helical" evidence="4">
    <location>
        <begin position="275"/>
        <end position="295"/>
    </location>
</feature>
<proteinExistence type="predicted"/>
<dbReference type="EMBL" id="PEYE01000010">
    <property type="protein sequence ID" value="PIS39021.1"/>
    <property type="molecule type" value="Genomic_DNA"/>
</dbReference>
<accession>A0A2M6T134</accession>
<feature type="repeat" description="TPR" evidence="3">
    <location>
        <begin position="536"/>
        <end position="569"/>
    </location>
</feature>
<feature type="transmembrane region" description="Helical" evidence="4">
    <location>
        <begin position="333"/>
        <end position="355"/>
    </location>
</feature>
<keyword evidence="2 3" id="KW-0802">TPR repeat</keyword>
<feature type="transmembrane region" description="Helical" evidence="4">
    <location>
        <begin position="364"/>
        <end position="381"/>
    </location>
</feature>
<feature type="transmembrane region" description="Helical" evidence="4">
    <location>
        <begin position="393"/>
        <end position="410"/>
    </location>
</feature>
<keyword evidence="4" id="KW-0472">Membrane</keyword>
<dbReference type="Pfam" id="PF13414">
    <property type="entry name" value="TPR_11"/>
    <property type="match status" value="1"/>
</dbReference>
<keyword evidence="4" id="KW-1133">Transmembrane helix</keyword>
<protein>
    <submittedName>
        <fullName evidence="5">Uncharacterized protein</fullName>
    </submittedName>
</protein>
<reference evidence="6" key="1">
    <citation type="submission" date="2017-09" db="EMBL/GenBank/DDBJ databases">
        <title>Depth-based differentiation of microbial function through sediment-hosted aquifers and enrichment of novel symbionts in the deep terrestrial subsurface.</title>
        <authorList>
            <person name="Probst A.J."/>
            <person name="Ladd B."/>
            <person name="Jarett J.K."/>
            <person name="Geller-Mcgrath D.E."/>
            <person name="Sieber C.M.K."/>
            <person name="Emerson J.B."/>
            <person name="Anantharaman K."/>
            <person name="Thomas B.C."/>
            <person name="Malmstrom R."/>
            <person name="Stieglmeier M."/>
            <person name="Klingl A."/>
            <person name="Woyke T."/>
            <person name="Ryan C.M."/>
            <person name="Banfield J.F."/>
        </authorList>
    </citation>
    <scope>NUCLEOTIDE SEQUENCE [LARGE SCALE GENOMIC DNA]</scope>
</reference>
<dbReference type="InterPro" id="IPR013105">
    <property type="entry name" value="TPR_2"/>
</dbReference>
<feature type="transmembrane region" description="Helical" evidence="4">
    <location>
        <begin position="146"/>
        <end position="167"/>
    </location>
</feature>
<evidence type="ECO:0000256" key="1">
    <source>
        <dbReference type="ARBA" id="ARBA00022737"/>
    </source>
</evidence>
<dbReference type="InterPro" id="IPR052346">
    <property type="entry name" value="O-mannosyl-transferase_TMTC"/>
</dbReference>
<organism evidence="5 6">
    <name type="scientific">Candidatus Nealsonbacteria bacterium CG08_land_8_20_14_0_20_43_11</name>
    <dbReference type="NCBI Taxonomy" id="1974706"/>
    <lineage>
        <taxon>Bacteria</taxon>
        <taxon>Candidatus Nealsoniibacteriota</taxon>
    </lineage>
</organism>
<dbReference type="Pfam" id="PF07719">
    <property type="entry name" value="TPR_2"/>
    <property type="match status" value="1"/>
</dbReference>
<evidence type="ECO:0000313" key="5">
    <source>
        <dbReference type="EMBL" id="PIS39021.1"/>
    </source>
</evidence>
<sequence length="588" mass="68632">MEQQLHLLKKPFSNYLVILLFVIVGFVLYANTLQNQMFWDDDDGILKNQYIKNWRYFPKFFSENLIAGAGLLSNYWRPILLSVFSLEWHLWRDWPVGYHFVNTSFHITNAILLFFILFHLFKKRWLAVITSLIFLIHPLQTEVVTYVSGLGDPLSVLFMFLGILFYLKFRISKKTSFRSYFYFLSLLMYILALLSKETAIVMPAFILIVDFFFLSCNQGKLSFKEKLKEIGKEILPFLILAGIYVLLRATSLNFINTFNLYNEENIFTSNFHIRLFTFFRILTIYFGLLFWPFNLHMERSVEIATSFFSPSVIFGGLMFLGLLALAFSQFKRFPVLSFGILWFFIGLAPTSNLVIPISGLLYEHWLYLPMVGIFLILVWLGEVLTKRYNLQKILIGILIAFLIFLSVLTIDRNRDWQDPITFYNQTLKYAPTSYRVINNLGMAYDDKDDYEQAEKTYQRAISLDPSNPVAYHNLGNTYRKTGEIDSAIENFKTAISLNPKFIFSSNALISLYLENKNYKEAREVLENYLDYSDSKIDTLFLLAQIAIEEKDFKAALSYLEKALAIDPRNQLIQISIGNIKNLIEKSTF</sequence>
<feature type="transmembrane region" description="Helical" evidence="4">
    <location>
        <begin position="12"/>
        <end position="30"/>
    </location>
</feature>
<dbReference type="SMART" id="SM00028">
    <property type="entry name" value="TPR"/>
    <property type="match status" value="3"/>
</dbReference>
<dbReference type="PROSITE" id="PS50293">
    <property type="entry name" value="TPR_REGION"/>
    <property type="match status" value="2"/>
</dbReference>
<dbReference type="Proteomes" id="UP000229390">
    <property type="component" value="Unassembled WGS sequence"/>
</dbReference>
<feature type="transmembrane region" description="Helical" evidence="4">
    <location>
        <begin position="237"/>
        <end position="255"/>
    </location>
</feature>
<keyword evidence="4" id="KW-0812">Transmembrane</keyword>
<comment type="caution">
    <text evidence="5">The sequence shown here is derived from an EMBL/GenBank/DDBJ whole genome shotgun (WGS) entry which is preliminary data.</text>
</comment>
<dbReference type="SUPFAM" id="SSF48452">
    <property type="entry name" value="TPR-like"/>
    <property type="match status" value="1"/>
</dbReference>
<name>A0A2M6T134_9BACT</name>
<evidence type="ECO:0000256" key="2">
    <source>
        <dbReference type="ARBA" id="ARBA00022803"/>
    </source>
</evidence>
<dbReference type="PROSITE" id="PS50005">
    <property type="entry name" value="TPR"/>
    <property type="match status" value="3"/>
</dbReference>
<gene>
    <name evidence="5" type="ORF">COT34_00440</name>
</gene>
<evidence type="ECO:0000256" key="3">
    <source>
        <dbReference type="PROSITE-ProRule" id="PRU00339"/>
    </source>
</evidence>
<dbReference type="AlphaFoldDB" id="A0A2M6T134"/>
<dbReference type="Gene3D" id="1.25.40.10">
    <property type="entry name" value="Tetratricopeptide repeat domain"/>
    <property type="match status" value="1"/>
</dbReference>
<dbReference type="PANTHER" id="PTHR44227">
    <property type="match status" value="1"/>
</dbReference>
<feature type="transmembrane region" description="Helical" evidence="4">
    <location>
        <begin position="307"/>
        <end position="327"/>
    </location>
</feature>
<evidence type="ECO:0000256" key="4">
    <source>
        <dbReference type="SAM" id="Phobius"/>
    </source>
</evidence>
<dbReference type="PANTHER" id="PTHR44227:SF3">
    <property type="entry name" value="PROTEIN O-MANNOSYL-TRANSFERASE TMTC4"/>
    <property type="match status" value="1"/>
</dbReference>
<feature type="repeat" description="TPR" evidence="3">
    <location>
        <begin position="434"/>
        <end position="467"/>
    </location>
</feature>
<feature type="transmembrane region" description="Helical" evidence="4">
    <location>
        <begin position="96"/>
        <end position="118"/>
    </location>
</feature>
<feature type="transmembrane region" description="Helical" evidence="4">
    <location>
        <begin position="125"/>
        <end position="140"/>
    </location>
</feature>
<dbReference type="InterPro" id="IPR019734">
    <property type="entry name" value="TPR_rpt"/>
</dbReference>
<evidence type="ECO:0000313" key="6">
    <source>
        <dbReference type="Proteomes" id="UP000229390"/>
    </source>
</evidence>
<feature type="transmembrane region" description="Helical" evidence="4">
    <location>
        <begin position="200"/>
        <end position="216"/>
    </location>
</feature>
<dbReference type="InterPro" id="IPR011990">
    <property type="entry name" value="TPR-like_helical_dom_sf"/>
</dbReference>
<keyword evidence="1" id="KW-0677">Repeat</keyword>